<dbReference type="GO" id="GO:0097367">
    <property type="term" value="F:carbohydrate derivative binding"/>
    <property type="evidence" value="ECO:0007669"/>
    <property type="project" value="InterPro"/>
</dbReference>
<dbReference type="PROSITE" id="PS51464">
    <property type="entry name" value="SIS"/>
    <property type="match status" value="1"/>
</dbReference>
<comment type="caution">
    <text evidence="3">The sequence shown here is derived from an EMBL/GenBank/DDBJ whole genome shotgun (WGS) entry which is preliminary data.</text>
</comment>
<evidence type="ECO:0000313" key="3">
    <source>
        <dbReference type="EMBL" id="NYE50284.1"/>
    </source>
</evidence>
<dbReference type="InterPro" id="IPR001347">
    <property type="entry name" value="SIS_dom"/>
</dbReference>
<feature type="domain" description="HTH rpiR-type" evidence="1">
    <location>
        <begin position="9"/>
        <end position="85"/>
    </location>
</feature>
<dbReference type="Pfam" id="PF01418">
    <property type="entry name" value="HTH_6"/>
    <property type="match status" value="1"/>
</dbReference>
<dbReference type="Pfam" id="PF01380">
    <property type="entry name" value="SIS"/>
    <property type="match status" value="1"/>
</dbReference>
<dbReference type="PANTHER" id="PTHR30514:SF18">
    <property type="entry name" value="RPIR-FAMILY TRANSCRIPTIONAL REGULATOR"/>
    <property type="match status" value="1"/>
</dbReference>
<gene>
    <name evidence="3" type="ORF">HDA32_005404</name>
</gene>
<evidence type="ECO:0000259" key="1">
    <source>
        <dbReference type="PROSITE" id="PS51071"/>
    </source>
</evidence>
<protein>
    <submittedName>
        <fullName evidence="3">DNA-binding MurR/RpiR family transcriptional regulator</fullName>
    </submittedName>
</protein>
<reference evidence="3 4" key="1">
    <citation type="submission" date="2020-07" db="EMBL/GenBank/DDBJ databases">
        <title>Sequencing the genomes of 1000 actinobacteria strains.</title>
        <authorList>
            <person name="Klenk H.-P."/>
        </authorList>
    </citation>
    <scope>NUCLEOTIDE SEQUENCE [LARGE SCALE GENOMIC DNA]</scope>
    <source>
        <strain evidence="3 4">CXB654</strain>
    </source>
</reference>
<dbReference type="GO" id="GO:0003700">
    <property type="term" value="F:DNA-binding transcription factor activity"/>
    <property type="evidence" value="ECO:0007669"/>
    <property type="project" value="InterPro"/>
</dbReference>
<dbReference type="Proteomes" id="UP000589036">
    <property type="component" value="Unassembled WGS sequence"/>
</dbReference>
<dbReference type="RefSeq" id="WP_179645790.1">
    <property type="nucleotide sequence ID" value="NZ_BAAAYY010000014.1"/>
</dbReference>
<dbReference type="SUPFAM" id="SSF53697">
    <property type="entry name" value="SIS domain"/>
    <property type="match status" value="1"/>
</dbReference>
<dbReference type="AlphaFoldDB" id="A0A852U890"/>
<dbReference type="InterPro" id="IPR047640">
    <property type="entry name" value="RpiR-like"/>
</dbReference>
<dbReference type="EMBL" id="JACCCC010000001">
    <property type="protein sequence ID" value="NYE50284.1"/>
    <property type="molecule type" value="Genomic_DNA"/>
</dbReference>
<dbReference type="PANTHER" id="PTHR30514">
    <property type="entry name" value="GLUCOKINASE"/>
    <property type="match status" value="1"/>
</dbReference>
<keyword evidence="3" id="KW-0238">DNA-binding</keyword>
<name>A0A852U890_9ACTN</name>
<evidence type="ECO:0000259" key="2">
    <source>
        <dbReference type="PROSITE" id="PS51464"/>
    </source>
</evidence>
<dbReference type="Gene3D" id="1.10.10.10">
    <property type="entry name" value="Winged helix-like DNA-binding domain superfamily/Winged helix DNA-binding domain"/>
    <property type="match status" value="1"/>
</dbReference>
<evidence type="ECO:0000313" key="4">
    <source>
        <dbReference type="Proteomes" id="UP000589036"/>
    </source>
</evidence>
<keyword evidence="4" id="KW-1185">Reference proteome</keyword>
<proteinExistence type="predicted"/>
<dbReference type="Gene3D" id="3.40.50.10490">
    <property type="entry name" value="Glucose-6-phosphate isomerase like protein, domain 1"/>
    <property type="match status" value="1"/>
</dbReference>
<accession>A0A852U890</accession>
<dbReference type="PROSITE" id="PS51071">
    <property type="entry name" value="HTH_RPIR"/>
    <property type="match status" value="1"/>
</dbReference>
<dbReference type="GO" id="GO:1901135">
    <property type="term" value="P:carbohydrate derivative metabolic process"/>
    <property type="evidence" value="ECO:0007669"/>
    <property type="project" value="InterPro"/>
</dbReference>
<organism evidence="3 4">
    <name type="scientific">Spinactinospora alkalitolerans</name>
    <dbReference type="NCBI Taxonomy" id="687207"/>
    <lineage>
        <taxon>Bacteria</taxon>
        <taxon>Bacillati</taxon>
        <taxon>Actinomycetota</taxon>
        <taxon>Actinomycetes</taxon>
        <taxon>Streptosporangiales</taxon>
        <taxon>Nocardiopsidaceae</taxon>
        <taxon>Spinactinospora</taxon>
    </lineage>
</organism>
<dbReference type="InterPro" id="IPR046348">
    <property type="entry name" value="SIS_dom_sf"/>
</dbReference>
<dbReference type="InterPro" id="IPR009057">
    <property type="entry name" value="Homeodomain-like_sf"/>
</dbReference>
<dbReference type="SUPFAM" id="SSF46689">
    <property type="entry name" value="Homeodomain-like"/>
    <property type="match status" value="1"/>
</dbReference>
<dbReference type="GO" id="GO:0003677">
    <property type="term" value="F:DNA binding"/>
    <property type="evidence" value="ECO:0007669"/>
    <property type="project" value="UniProtKB-KW"/>
</dbReference>
<feature type="domain" description="SIS" evidence="2">
    <location>
        <begin position="131"/>
        <end position="268"/>
    </location>
</feature>
<sequence>MKTSHDEGGGFRDRVTARIDSLSPRERAVTDFLLNHPSEAVTASAAELASLTGTSDATVVRTARSLGYSGLRELKRSVLDMLTARRDPALVLDQRLERLGGAKVFDQVLADSADLLRRLPDVLDGRAFDAAVRLIEDAERVVVYGIGPASATARYLAVELGRMGRRCVAVEATGFRLADDLLGIGGGDAVVVLAPLRLFREIEALLARAEEVGAPVAVVTEALGPALRDRVRAVLSTPPSTSGAASENFASWLVAHAITMELAARDRSGSVAARQRLNRLRREIAGTEIDTDVVAADRMDDGAPPPP</sequence>
<dbReference type="InterPro" id="IPR036388">
    <property type="entry name" value="WH-like_DNA-bd_sf"/>
</dbReference>
<dbReference type="InterPro" id="IPR000281">
    <property type="entry name" value="HTH_RpiR"/>
</dbReference>